<sequence>MKAIGVFGYHHTGKTTLATMLISALKERGYEVAAIKDIHNENYHSDKEGSNSWRLAEAGANPVFAKGLYDAALIFHPAPELPDMLHFLNADWLVIEGFQEAALPKILCAENLGQIEELFDPTVIGISGEISQTLQNYQDIPVIDYKTDFNRILNLVLEKAFDILPQSDPECCSACGKTCYQMTIDILQGKAKREDCVLDSKNSISISIGGKPLTIVPFVQNLFRDTIIAMISNLKGVNPSQDIEIRIKGKDD</sequence>
<evidence type="ECO:0000313" key="2">
    <source>
        <dbReference type="Proteomes" id="UP000294588"/>
    </source>
</evidence>
<proteinExistence type="predicted"/>
<name>A0AC61QHZ5_9BACT</name>
<protein>
    <submittedName>
        <fullName evidence="1">Molybdopterin-guanine dinucleotide biosynthesis protein B</fullName>
    </submittedName>
</protein>
<reference evidence="1" key="1">
    <citation type="submission" date="2019-03" db="EMBL/GenBank/DDBJ databases">
        <title>Candidatus Syntrophosphaera thermopropionivorans: a novel player in syntrophic propionate oxidation during anaerobic digestion.</title>
        <authorList>
            <person name="Dyksma S."/>
        </authorList>
    </citation>
    <scope>NUCLEOTIDE SEQUENCE</scope>
    <source>
        <strain evidence="1">W5</strain>
    </source>
</reference>
<dbReference type="Proteomes" id="UP000294588">
    <property type="component" value="Unassembled WGS sequence"/>
</dbReference>
<gene>
    <name evidence="1" type="primary">mobB</name>
    <name evidence="1" type="ORF">E0946_06370</name>
</gene>
<keyword evidence="2" id="KW-1185">Reference proteome</keyword>
<dbReference type="EMBL" id="SMOG01000025">
    <property type="protein sequence ID" value="TDF72568.1"/>
    <property type="molecule type" value="Genomic_DNA"/>
</dbReference>
<accession>A0AC61QHZ5</accession>
<organism evidence="1 2">
    <name type="scientific">Candidatus Syntrophosphaera thermopropionivorans</name>
    <dbReference type="NCBI Taxonomy" id="2593015"/>
    <lineage>
        <taxon>Bacteria</taxon>
        <taxon>Pseudomonadati</taxon>
        <taxon>Candidatus Cloacimonadota</taxon>
        <taxon>Candidatus Cloacimonadia</taxon>
        <taxon>Candidatus Cloacimonadales</taxon>
        <taxon>Candidatus Cloacimonadaceae</taxon>
        <taxon>Candidatus Syntrophosphaera</taxon>
    </lineage>
</organism>
<comment type="caution">
    <text evidence="1">The sequence shown here is derived from an EMBL/GenBank/DDBJ whole genome shotgun (WGS) entry which is preliminary data.</text>
</comment>
<evidence type="ECO:0000313" key="1">
    <source>
        <dbReference type="EMBL" id="TDF72568.1"/>
    </source>
</evidence>